<protein>
    <submittedName>
        <fullName evidence="1">Uncharacterized protein</fullName>
    </submittedName>
</protein>
<dbReference type="OrthoDB" id="3628703at2"/>
<reference evidence="1" key="1">
    <citation type="submission" date="2019-09" db="EMBL/GenBank/DDBJ databases">
        <authorList>
            <person name="Teo W.F.A."/>
            <person name="Duangmal K."/>
        </authorList>
    </citation>
    <scope>NUCLEOTIDE SEQUENCE [LARGE SCALE GENOMIC DNA]</scope>
    <source>
        <strain evidence="1">K81G1</strain>
    </source>
</reference>
<comment type="caution">
    <text evidence="1">The sequence shown here is derived from an EMBL/GenBank/DDBJ whole genome shotgun (WGS) entry which is preliminary data.</text>
</comment>
<accession>A0A5N0V5N0</accession>
<gene>
    <name evidence="1" type="ORF">FPZ12_019930</name>
</gene>
<organism evidence="1 2">
    <name type="scientific">Amycolatopsis acidicola</name>
    <dbReference type="NCBI Taxonomy" id="2596893"/>
    <lineage>
        <taxon>Bacteria</taxon>
        <taxon>Bacillati</taxon>
        <taxon>Actinomycetota</taxon>
        <taxon>Actinomycetes</taxon>
        <taxon>Pseudonocardiales</taxon>
        <taxon>Pseudonocardiaceae</taxon>
        <taxon>Amycolatopsis</taxon>
    </lineage>
</organism>
<dbReference type="Proteomes" id="UP000319769">
    <property type="component" value="Unassembled WGS sequence"/>
</dbReference>
<evidence type="ECO:0000313" key="2">
    <source>
        <dbReference type="Proteomes" id="UP000319769"/>
    </source>
</evidence>
<proteinExistence type="predicted"/>
<evidence type="ECO:0000313" key="1">
    <source>
        <dbReference type="EMBL" id="KAA9159668.1"/>
    </source>
</evidence>
<sequence length="81" mass="8613">MHDAWAKPGVKLPPEGKVEVSGVTATGDKVTVPDTAVTVDGKSLHDLELIGSTGDVSSFKLSLETTKKDGAWYVSDWNIDL</sequence>
<dbReference type="EMBL" id="VMNW02000028">
    <property type="protein sequence ID" value="KAA9159668.1"/>
    <property type="molecule type" value="Genomic_DNA"/>
</dbReference>
<name>A0A5N0V5N0_9PSEU</name>
<keyword evidence="2" id="KW-1185">Reference proteome</keyword>
<dbReference type="AlphaFoldDB" id="A0A5N0V5N0"/>